<dbReference type="Proteomes" id="UP000001514">
    <property type="component" value="Unassembled WGS sequence"/>
</dbReference>
<dbReference type="eggNOG" id="ENOG502QTE2">
    <property type="taxonomic scope" value="Eukaryota"/>
</dbReference>
<reference evidence="2 3" key="1">
    <citation type="journal article" date="2011" name="Science">
        <title>The Selaginella genome identifies genetic changes associated with the evolution of vascular plants.</title>
        <authorList>
            <person name="Banks J.A."/>
            <person name="Nishiyama T."/>
            <person name="Hasebe M."/>
            <person name="Bowman J.L."/>
            <person name="Gribskov M."/>
            <person name="dePamphilis C."/>
            <person name="Albert V.A."/>
            <person name="Aono N."/>
            <person name="Aoyama T."/>
            <person name="Ambrose B.A."/>
            <person name="Ashton N.W."/>
            <person name="Axtell M.J."/>
            <person name="Barker E."/>
            <person name="Barker M.S."/>
            <person name="Bennetzen J.L."/>
            <person name="Bonawitz N.D."/>
            <person name="Chapple C."/>
            <person name="Cheng C."/>
            <person name="Correa L.G."/>
            <person name="Dacre M."/>
            <person name="DeBarry J."/>
            <person name="Dreyer I."/>
            <person name="Elias M."/>
            <person name="Engstrom E.M."/>
            <person name="Estelle M."/>
            <person name="Feng L."/>
            <person name="Finet C."/>
            <person name="Floyd S.K."/>
            <person name="Frommer W.B."/>
            <person name="Fujita T."/>
            <person name="Gramzow L."/>
            <person name="Gutensohn M."/>
            <person name="Harholt J."/>
            <person name="Hattori M."/>
            <person name="Heyl A."/>
            <person name="Hirai T."/>
            <person name="Hiwatashi Y."/>
            <person name="Ishikawa M."/>
            <person name="Iwata M."/>
            <person name="Karol K.G."/>
            <person name="Koehler B."/>
            <person name="Kolukisaoglu U."/>
            <person name="Kubo M."/>
            <person name="Kurata T."/>
            <person name="Lalonde S."/>
            <person name="Li K."/>
            <person name="Li Y."/>
            <person name="Litt A."/>
            <person name="Lyons E."/>
            <person name="Manning G."/>
            <person name="Maruyama T."/>
            <person name="Michael T.P."/>
            <person name="Mikami K."/>
            <person name="Miyazaki S."/>
            <person name="Morinaga S."/>
            <person name="Murata T."/>
            <person name="Mueller-Roeber B."/>
            <person name="Nelson D.R."/>
            <person name="Obara M."/>
            <person name="Oguri Y."/>
            <person name="Olmstead R.G."/>
            <person name="Onodera N."/>
            <person name="Petersen B.L."/>
            <person name="Pils B."/>
            <person name="Prigge M."/>
            <person name="Rensing S.A."/>
            <person name="Riano-Pachon D.M."/>
            <person name="Roberts A.W."/>
            <person name="Sato Y."/>
            <person name="Scheller H.V."/>
            <person name="Schulz B."/>
            <person name="Schulz C."/>
            <person name="Shakirov E.V."/>
            <person name="Shibagaki N."/>
            <person name="Shinohara N."/>
            <person name="Shippen D.E."/>
            <person name="Soerensen I."/>
            <person name="Sotooka R."/>
            <person name="Sugimoto N."/>
            <person name="Sugita M."/>
            <person name="Sumikawa N."/>
            <person name="Tanurdzic M."/>
            <person name="Theissen G."/>
            <person name="Ulvskov P."/>
            <person name="Wakazuki S."/>
            <person name="Weng J.K."/>
            <person name="Willats W.W."/>
            <person name="Wipf D."/>
            <person name="Wolf P.G."/>
            <person name="Yang L."/>
            <person name="Zimmer A.D."/>
            <person name="Zhu Q."/>
            <person name="Mitros T."/>
            <person name="Hellsten U."/>
            <person name="Loque D."/>
            <person name="Otillar R."/>
            <person name="Salamov A."/>
            <person name="Schmutz J."/>
            <person name="Shapiro H."/>
            <person name="Lindquist E."/>
            <person name="Lucas S."/>
            <person name="Rokhsar D."/>
            <person name="Grigoriev I.V."/>
        </authorList>
    </citation>
    <scope>NUCLEOTIDE SEQUENCE [LARGE SCALE GENOMIC DNA]</scope>
</reference>
<accession>D8R318</accession>
<dbReference type="Pfam" id="PF13088">
    <property type="entry name" value="BNR_2"/>
    <property type="match status" value="1"/>
</dbReference>
<dbReference type="Gramene" id="EFJ33200">
    <property type="protein sequence ID" value="EFJ33200"/>
    <property type="gene ID" value="SELMODRAFT_84263"/>
</dbReference>
<organism evidence="3">
    <name type="scientific">Selaginella moellendorffii</name>
    <name type="common">Spikemoss</name>
    <dbReference type="NCBI Taxonomy" id="88036"/>
    <lineage>
        <taxon>Eukaryota</taxon>
        <taxon>Viridiplantae</taxon>
        <taxon>Streptophyta</taxon>
        <taxon>Embryophyta</taxon>
        <taxon>Tracheophyta</taxon>
        <taxon>Lycopodiopsida</taxon>
        <taxon>Selaginellales</taxon>
        <taxon>Selaginellaceae</taxon>
        <taxon>Selaginella</taxon>
    </lineage>
</organism>
<dbReference type="PANTHER" id="PTHR43752:SF2">
    <property type="entry name" value="BNR_ASP-BOX REPEAT FAMILY PROTEIN"/>
    <property type="match status" value="1"/>
</dbReference>
<evidence type="ECO:0000259" key="1">
    <source>
        <dbReference type="Pfam" id="PF13088"/>
    </source>
</evidence>
<gene>
    <name evidence="2" type="ORF">SELMODRAFT_84263</name>
</gene>
<sequence length="387" mass="43233">MSRLLSGRIGIVKEEFLFEKGLAPFNSCHASTIVELEPEHFMVAYFGGTYEGDSDVVIWTQRFKHGVWSDPQVADSELGVPMWNPVLFKMPKGEVLLFYKIGPEVQKWSGFMKRSFDNGVTWSARQALPPGILGPIKNKPLLLRDGRLLCGSSVESWDAWGAWMEVTEDSGYTWRKHGPIYVQHTPMGVIQPVPYLTDNGTVRVLLRATQEIGKICMASSSDGGRSWTYATPTQLPNPNCGFDGVKLRDGTLLLVYNTDSRGILKVGVSGDDGDTWTEEITLEEQEGGEFSYAAVIQSFTGLVHVTYTYNRVQIKVQRCFLVIGFHEHFLRTARSFENRDIQEDKRLSKLTSISAIVPHSHIGHQPFSFGGLVTLQDLSKSTGSCFL</sequence>
<feature type="domain" description="Sialidase" evidence="1">
    <location>
        <begin position="40"/>
        <end position="305"/>
    </location>
</feature>
<dbReference type="SUPFAM" id="SSF50939">
    <property type="entry name" value="Sialidases"/>
    <property type="match status" value="1"/>
</dbReference>
<dbReference type="HOGENOM" id="CLU_007128_1_0_1"/>
<dbReference type="OMA" id="GMLWECC"/>
<dbReference type="AlphaFoldDB" id="D8R318"/>
<protein>
    <recommendedName>
        <fullName evidence="1">Sialidase domain-containing protein</fullName>
    </recommendedName>
</protein>
<dbReference type="Gene3D" id="2.120.10.10">
    <property type="match status" value="1"/>
</dbReference>
<keyword evidence="3" id="KW-1185">Reference proteome</keyword>
<dbReference type="InParanoid" id="D8R318"/>
<dbReference type="FunCoup" id="D8R318">
    <property type="interactions" value="166"/>
</dbReference>
<dbReference type="KEGG" id="smo:SELMODRAFT_84263"/>
<dbReference type="EMBL" id="GL377571">
    <property type="protein sequence ID" value="EFJ33200.1"/>
    <property type="molecule type" value="Genomic_DNA"/>
</dbReference>
<dbReference type="CDD" id="cd15482">
    <property type="entry name" value="Sialidase_non-viral"/>
    <property type="match status" value="1"/>
</dbReference>
<dbReference type="PANTHER" id="PTHR43752">
    <property type="entry name" value="BNR/ASP-BOX REPEAT FAMILY PROTEIN"/>
    <property type="match status" value="1"/>
</dbReference>
<name>D8R318_SELML</name>
<evidence type="ECO:0000313" key="2">
    <source>
        <dbReference type="EMBL" id="EFJ33200.1"/>
    </source>
</evidence>
<dbReference type="InterPro" id="IPR036278">
    <property type="entry name" value="Sialidase_sf"/>
</dbReference>
<evidence type="ECO:0000313" key="3">
    <source>
        <dbReference type="Proteomes" id="UP000001514"/>
    </source>
</evidence>
<dbReference type="InterPro" id="IPR011040">
    <property type="entry name" value="Sialidase"/>
</dbReference>
<proteinExistence type="predicted"/>